<evidence type="ECO:0000256" key="2">
    <source>
        <dbReference type="ARBA" id="ARBA00022723"/>
    </source>
</evidence>
<evidence type="ECO:0000256" key="5">
    <source>
        <dbReference type="ARBA" id="ARBA00023242"/>
    </source>
</evidence>
<dbReference type="SUPFAM" id="SSF57701">
    <property type="entry name" value="Zn2/Cys6 DNA-binding domain"/>
    <property type="match status" value="1"/>
</dbReference>
<evidence type="ECO:0000256" key="4">
    <source>
        <dbReference type="ARBA" id="ARBA00023163"/>
    </source>
</evidence>
<name>A0ABR2WN05_9FUNG</name>
<dbReference type="Proteomes" id="UP001479436">
    <property type="component" value="Unassembled WGS sequence"/>
</dbReference>
<reference evidence="8 9" key="1">
    <citation type="submission" date="2023-04" db="EMBL/GenBank/DDBJ databases">
        <title>Genome of Basidiobolus ranarum AG-B5.</title>
        <authorList>
            <person name="Stajich J.E."/>
            <person name="Carter-House D."/>
            <person name="Gryganskyi A."/>
        </authorList>
    </citation>
    <scope>NUCLEOTIDE SEQUENCE [LARGE SCALE GENOMIC DNA]</scope>
    <source>
        <strain evidence="8 9">AG-B5</strain>
    </source>
</reference>
<dbReference type="InterPro" id="IPR001138">
    <property type="entry name" value="Zn2Cys6_DnaBD"/>
</dbReference>
<dbReference type="Pfam" id="PF04082">
    <property type="entry name" value="Fungal_trans"/>
    <property type="match status" value="1"/>
</dbReference>
<dbReference type="EMBL" id="JASJQH010000790">
    <property type="protein sequence ID" value="KAK9762899.1"/>
    <property type="molecule type" value="Genomic_DNA"/>
</dbReference>
<evidence type="ECO:0000256" key="1">
    <source>
        <dbReference type="ARBA" id="ARBA00004123"/>
    </source>
</evidence>
<sequence>MFSEETTYHGQEMNRLNHINPFPSPQVTDFSKLTKRKRLTQACEGCRKKKVRCDGGKPACANCARRNIECTYVPSTNKRGPRQGYIEKLEKRLDMMEKLLEPLKPNEGGEGDNETESKAEYDTLEADSDDDSGRSVTPDASASGGAPTIQTQMSIHSEPQHQPPLQTQSQPPQNPPNSQPQPSSNPTVTTSSYLATVVNDHTPNQYVREMEYSSRTESAQSSMSPAPNPSTHASHNSIYSNNAVMQNEGFHGSKGHETSPMQRKSVMVGSSPTMGSKGYLSQVTISSGDNFETLINLITRSWLSDKRVRTYIREEGHSSPSVNPYEDSLTRSLVYPEVSERLISAYFDLVNPQYPVVHRVQFMRDLENGTQSEFLLNCIYAVTARYVKPGNVDSKPTFSTGDYFANRAKSLMGQYCNDHNVSNVQALFLLALHAYGSGHGSGGWLYSGMATRMAQEIGMNRVDEKSTDIDLSQGLSWTEKETRRRIWWSLYALERIISIGTGRQTVIDENDCEVALPSDDCIWETGGKDNVSIMDNQYQPDPGASSPGGLAYLVTLTTIMGRVYQFQNRLKLSRGSPSSLHAEFAILDAALVSWNISLPSRFQYEPGDPIPSGINGRFAVWIRLLYYAALITLHRSNIGCTDLGPTFPVSLTFANSSFDRCISSANGITEIMIKIQDNVEYFVHSSAPLITCISGGIHLKNMFSKDQRISAAARQYLDVNFGAMNQLKAQWAQCFRYLGMLKDMESTLRRLSACT</sequence>
<dbReference type="PANTHER" id="PTHR47338:SF5">
    <property type="entry name" value="ZN(II)2CYS6 TRANSCRIPTION FACTOR (EUROFUNG)"/>
    <property type="match status" value="1"/>
</dbReference>
<dbReference type="PROSITE" id="PS50048">
    <property type="entry name" value="ZN2_CY6_FUNGAL_2"/>
    <property type="match status" value="1"/>
</dbReference>
<dbReference type="InterPro" id="IPR050815">
    <property type="entry name" value="TF_fung"/>
</dbReference>
<dbReference type="PROSITE" id="PS00463">
    <property type="entry name" value="ZN2_CY6_FUNGAL_1"/>
    <property type="match status" value="1"/>
</dbReference>
<evidence type="ECO:0000313" key="8">
    <source>
        <dbReference type="EMBL" id="KAK9762899.1"/>
    </source>
</evidence>
<feature type="region of interest" description="Disordered" evidence="6">
    <location>
        <begin position="101"/>
        <end position="189"/>
    </location>
</feature>
<dbReference type="PANTHER" id="PTHR47338">
    <property type="entry name" value="ZN(II)2CYS6 TRANSCRIPTION FACTOR (EUROFUNG)-RELATED"/>
    <property type="match status" value="1"/>
</dbReference>
<keyword evidence="4" id="KW-0804">Transcription</keyword>
<dbReference type="PRINTS" id="PR00755">
    <property type="entry name" value="AFLATOXINBRP"/>
</dbReference>
<gene>
    <name evidence="8" type="ORF">K7432_010899</name>
</gene>
<proteinExistence type="predicted"/>
<dbReference type="SMART" id="SM00906">
    <property type="entry name" value="Fungal_trans"/>
    <property type="match status" value="1"/>
</dbReference>
<dbReference type="Gene3D" id="4.10.240.10">
    <property type="entry name" value="Zn(2)-C6 fungal-type DNA-binding domain"/>
    <property type="match status" value="1"/>
</dbReference>
<organism evidence="8 9">
    <name type="scientific">Basidiobolus ranarum</name>
    <dbReference type="NCBI Taxonomy" id="34480"/>
    <lineage>
        <taxon>Eukaryota</taxon>
        <taxon>Fungi</taxon>
        <taxon>Fungi incertae sedis</taxon>
        <taxon>Zoopagomycota</taxon>
        <taxon>Entomophthoromycotina</taxon>
        <taxon>Basidiobolomycetes</taxon>
        <taxon>Basidiobolales</taxon>
        <taxon>Basidiobolaceae</taxon>
        <taxon>Basidiobolus</taxon>
    </lineage>
</organism>
<feature type="compositionally biased region" description="Polar residues" evidence="6">
    <location>
        <begin position="215"/>
        <end position="236"/>
    </location>
</feature>
<feature type="compositionally biased region" description="Polar residues" evidence="6">
    <location>
        <begin position="148"/>
        <end position="157"/>
    </location>
</feature>
<dbReference type="InterPro" id="IPR036864">
    <property type="entry name" value="Zn2-C6_fun-type_DNA-bd_sf"/>
</dbReference>
<dbReference type="CDD" id="cd00067">
    <property type="entry name" value="GAL4"/>
    <property type="match status" value="1"/>
</dbReference>
<dbReference type="CDD" id="cd12148">
    <property type="entry name" value="fungal_TF_MHR"/>
    <property type="match status" value="1"/>
</dbReference>
<dbReference type="SMART" id="SM00066">
    <property type="entry name" value="GAL4"/>
    <property type="match status" value="1"/>
</dbReference>
<protein>
    <recommendedName>
        <fullName evidence="7">Zn(2)-C6 fungal-type domain-containing protein</fullName>
    </recommendedName>
</protein>
<comment type="caution">
    <text evidence="8">The sequence shown here is derived from an EMBL/GenBank/DDBJ whole genome shotgun (WGS) entry which is preliminary data.</text>
</comment>
<feature type="compositionally biased region" description="Low complexity" evidence="6">
    <location>
        <begin position="180"/>
        <end position="189"/>
    </location>
</feature>
<keyword evidence="2" id="KW-0479">Metal-binding</keyword>
<keyword evidence="5" id="KW-0539">Nucleus</keyword>
<evidence type="ECO:0000256" key="6">
    <source>
        <dbReference type="SAM" id="MobiDB-lite"/>
    </source>
</evidence>
<evidence type="ECO:0000313" key="9">
    <source>
        <dbReference type="Proteomes" id="UP001479436"/>
    </source>
</evidence>
<dbReference type="Pfam" id="PF00172">
    <property type="entry name" value="Zn_clus"/>
    <property type="match status" value="1"/>
</dbReference>
<feature type="region of interest" description="Disordered" evidence="6">
    <location>
        <begin position="210"/>
        <end position="236"/>
    </location>
</feature>
<comment type="subcellular location">
    <subcellularLocation>
        <location evidence="1">Nucleus</location>
    </subcellularLocation>
</comment>
<keyword evidence="9" id="KW-1185">Reference proteome</keyword>
<keyword evidence="3" id="KW-0805">Transcription regulation</keyword>
<evidence type="ECO:0000259" key="7">
    <source>
        <dbReference type="PROSITE" id="PS50048"/>
    </source>
</evidence>
<evidence type="ECO:0000256" key="3">
    <source>
        <dbReference type="ARBA" id="ARBA00023015"/>
    </source>
</evidence>
<feature type="domain" description="Zn(2)-C6 fungal-type" evidence="7">
    <location>
        <begin position="42"/>
        <end position="72"/>
    </location>
</feature>
<accession>A0ABR2WN05</accession>
<dbReference type="InterPro" id="IPR007219">
    <property type="entry name" value="XnlR_reg_dom"/>
</dbReference>